<dbReference type="InterPro" id="IPR001578">
    <property type="entry name" value="Peptidase_C12_UCH"/>
</dbReference>
<dbReference type="Gene3D" id="3.40.532.10">
    <property type="entry name" value="Peptidase C12, ubiquitin carboxyl-terminal hydrolase"/>
    <property type="match status" value="1"/>
</dbReference>
<accession>A0ABX5BJ12</accession>
<reference evidence="10 11" key="2">
    <citation type="submission" date="2017-10" db="EMBL/GenBank/DDBJ databases">
        <title>Consistent, comparative and evidence-based genome annotation and re-annotation for the closely-related species, Cryptosporidium parvum, C. hominis and C. tyzzeri.</title>
        <authorList>
            <person name="Baptista R.P."/>
            <person name="Li Y."/>
            <person name="Sateriale A."/>
            <person name="Striepen B."/>
            <person name="Kissinger J.C."/>
        </authorList>
    </citation>
    <scope>NUCLEOTIDE SEQUENCE [LARGE SCALE GENOMIC DNA]</scope>
    <source>
        <strain evidence="10">30976</strain>
    </source>
</reference>
<comment type="catalytic activity">
    <reaction evidence="1 7 8">
        <text>Thiol-dependent hydrolysis of ester, thioester, amide, peptide and isopeptide bonds formed by the C-terminal Gly of ubiquitin (a 76-residue protein attached to proteins as an intracellular targeting signal).</text>
        <dbReference type="EC" id="3.4.19.12"/>
    </reaction>
</comment>
<dbReference type="EC" id="3.4.19.12" evidence="8"/>
<sequence>MNYYFYIIISAEMKNFPKFSASCEKFRFMNKKNKIWKPLISDPKLLEEYSVGLGVKSKISFIDIYTTEETEFYFCGINPISLIALVPINDEKICKKRNKLGCEMNISQSVWFMKQYITNSCSAVALLHSILNNDKIELEEESIAKMLLNLKGDPNDLPRERGFYLINDKNIEYLHEKLSSRDLTKDCDKSEFHYVSFVSNHGHIIELDGRLPCQISHGVCKSDEFLKNTLKIIKEHFILPIGINGKIAIVALCIK</sequence>
<keyword evidence="3 7" id="KW-0645">Protease</keyword>
<dbReference type="PROSITE" id="PS52048">
    <property type="entry name" value="UCH_DOMAIN"/>
    <property type="match status" value="1"/>
</dbReference>
<feature type="site" description="Important for enzyme activity" evidence="7">
    <location>
        <position position="208"/>
    </location>
</feature>
<dbReference type="PANTHER" id="PTHR10589:SF17">
    <property type="entry name" value="UBIQUITIN CARBOXYL-TERMINAL HYDROLASE"/>
    <property type="match status" value="1"/>
</dbReference>
<evidence type="ECO:0000256" key="1">
    <source>
        <dbReference type="ARBA" id="ARBA00000707"/>
    </source>
</evidence>
<dbReference type="InterPro" id="IPR038765">
    <property type="entry name" value="Papain-like_cys_pep_sf"/>
</dbReference>
<evidence type="ECO:0000256" key="6">
    <source>
        <dbReference type="ARBA" id="ARBA00022807"/>
    </source>
</evidence>
<comment type="caution">
    <text evidence="10">The sequence shown here is derived from an EMBL/GenBank/DDBJ whole genome shotgun (WGS) entry which is preliminary data.</text>
</comment>
<feature type="active site" description="Nucleophile" evidence="7">
    <location>
        <position position="121"/>
    </location>
</feature>
<feature type="active site" description="Proton donor" evidence="7">
    <location>
        <position position="193"/>
    </location>
</feature>
<keyword evidence="6 7" id="KW-0788">Thiol protease</keyword>
<evidence type="ECO:0000256" key="7">
    <source>
        <dbReference type="PROSITE-ProRule" id="PRU01393"/>
    </source>
</evidence>
<evidence type="ECO:0000256" key="8">
    <source>
        <dbReference type="RuleBase" id="RU361215"/>
    </source>
</evidence>
<keyword evidence="5 7" id="KW-0378">Hydrolase</keyword>
<evidence type="ECO:0000259" key="9">
    <source>
        <dbReference type="PROSITE" id="PS52048"/>
    </source>
</evidence>
<dbReference type="InterPro" id="IPR036959">
    <property type="entry name" value="Peptidase_C12_UCH_sf"/>
</dbReference>
<protein>
    <recommendedName>
        <fullName evidence="8">Ubiquitin carboxyl-terminal hydrolase</fullName>
        <ecNumber evidence="8">3.4.19.12</ecNumber>
    </recommendedName>
</protein>
<keyword evidence="4 7" id="KW-0833">Ubl conjugation pathway</keyword>
<dbReference type="PANTHER" id="PTHR10589">
    <property type="entry name" value="UBIQUITIN CARBOXYL-TERMINAL HYDROLASE"/>
    <property type="match status" value="1"/>
</dbReference>
<dbReference type="PRINTS" id="PR00707">
    <property type="entry name" value="UBCTHYDRLASE"/>
</dbReference>
<feature type="site" description="Transition state stabilizer" evidence="7">
    <location>
        <position position="115"/>
    </location>
</feature>
<dbReference type="Pfam" id="PF01088">
    <property type="entry name" value="Peptidase_C12"/>
    <property type="match status" value="1"/>
</dbReference>
<name>A0ABX5BJ12_CRYHO</name>
<dbReference type="SUPFAM" id="SSF54001">
    <property type="entry name" value="Cysteine proteinases"/>
    <property type="match status" value="1"/>
</dbReference>
<evidence type="ECO:0000313" key="11">
    <source>
        <dbReference type="Proteomes" id="UP001429100"/>
    </source>
</evidence>
<evidence type="ECO:0000256" key="3">
    <source>
        <dbReference type="ARBA" id="ARBA00022670"/>
    </source>
</evidence>
<organism evidence="10 11">
    <name type="scientific">Cryptosporidium hominis</name>
    <dbReference type="NCBI Taxonomy" id="237895"/>
    <lineage>
        <taxon>Eukaryota</taxon>
        <taxon>Sar</taxon>
        <taxon>Alveolata</taxon>
        <taxon>Apicomplexa</taxon>
        <taxon>Conoidasida</taxon>
        <taxon>Coccidia</taxon>
        <taxon>Eucoccidiorida</taxon>
        <taxon>Eimeriorina</taxon>
        <taxon>Cryptosporidiidae</taxon>
        <taxon>Cryptosporidium</taxon>
    </lineage>
</organism>
<evidence type="ECO:0000313" key="10">
    <source>
        <dbReference type="EMBL" id="PPS98159.1"/>
    </source>
</evidence>
<evidence type="ECO:0000256" key="4">
    <source>
        <dbReference type="ARBA" id="ARBA00022786"/>
    </source>
</evidence>
<evidence type="ECO:0000256" key="5">
    <source>
        <dbReference type="ARBA" id="ARBA00022801"/>
    </source>
</evidence>
<proteinExistence type="inferred from homology"/>
<evidence type="ECO:0000256" key="2">
    <source>
        <dbReference type="ARBA" id="ARBA00009326"/>
    </source>
</evidence>
<comment type="similarity">
    <text evidence="2 7 8">Belongs to the peptidase C12 family.</text>
</comment>
<reference evidence="10 11" key="1">
    <citation type="submission" date="2014-11" db="EMBL/GenBank/DDBJ databases">
        <title>Comparative genomic analysis of Cryptosporidium hominis reveals occurrence of genetic recombination in virulent subtypes.</title>
        <authorList>
            <person name="Guo Y."/>
            <person name="Tang K."/>
            <person name="Frace M."/>
            <person name="Li N."/>
            <person name="Roellig D.M."/>
            <person name="Sammons S."/>
            <person name="Knipe K."/>
            <person name="Rowe L."/>
            <person name="Feng Y."/>
            <person name="Xiao L."/>
        </authorList>
    </citation>
    <scope>NUCLEOTIDE SEQUENCE [LARGE SCALE GENOMIC DNA]</scope>
    <source>
        <strain evidence="10">30976</strain>
    </source>
</reference>
<feature type="domain" description="UCH catalytic" evidence="9">
    <location>
        <begin position="35"/>
        <end position="254"/>
    </location>
</feature>
<keyword evidence="11" id="KW-1185">Reference proteome</keyword>
<dbReference type="Proteomes" id="UP001429100">
    <property type="component" value="Unassembled WGS sequence"/>
</dbReference>
<gene>
    <name evidence="10" type="ORF">GY17_00000760</name>
</gene>
<dbReference type="GO" id="GO:0016787">
    <property type="term" value="F:hydrolase activity"/>
    <property type="evidence" value="ECO:0007669"/>
    <property type="project" value="UniProtKB-KW"/>
</dbReference>
<dbReference type="EMBL" id="JTAI01000002">
    <property type="protein sequence ID" value="PPS98159.1"/>
    <property type="molecule type" value="Genomic_DNA"/>
</dbReference>